<protein>
    <submittedName>
        <fullName evidence="1">Uncharacterized protein</fullName>
    </submittedName>
</protein>
<gene>
    <name evidence="1" type="ORF">JCGZ_24273</name>
</gene>
<keyword evidence="2" id="KW-1185">Reference proteome</keyword>
<evidence type="ECO:0000313" key="2">
    <source>
        <dbReference type="Proteomes" id="UP000027138"/>
    </source>
</evidence>
<accession>A0A067JZJ0</accession>
<proteinExistence type="predicted"/>
<dbReference type="AlphaFoldDB" id="A0A067JZJ0"/>
<reference evidence="1 2" key="1">
    <citation type="journal article" date="2014" name="PLoS ONE">
        <title>Global Analysis of Gene Expression Profiles in Physic Nut (Jatropha curcas L.) Seedlings Exposed to Salt Stress.</title>
        <authorList>
            <person name="Zhang L."/>
            <person name="Zhang C."/>
            <person name="Wu P."/>
            <person name="Chen Y."/>
            <person name="Li M."/>
            <person name="Jiang H."/>
            <person name="Wu G."/>
        </authorList>
    </citation>
    <scope>NUCLEOTIDE SEQUENCE [LARGE SCALE GENOMIC DNA]</scope>
    <source>
        <strain evidence="2">cv. GZQX0401</strain>
        <tissue evidence="1">Young leaves</tissue>
    </source>
</reference>
<dbReference type="Proteomes" id="UP000027138">
    <property type="component" value="Unassembled WGS sequence"/>
</dbReference>
<organism evidence="1 2">
    <name type="scientific">Jatropha curcas</name>
    <name type="common">Barbados nut</name>
    <dbReference type="NCBI Taxonomy" id="180498"/>
    <lineage>
        <taxon>Eukaryota</taxon>
        <taxon>Viridiplantae</taxon>
        <taxon>Streptophyta</taxon>
        <taxon>Embryophyta</taxon>
        <taxon>Tracheophyta</taxon>
        <taxon>Spermatophyta</taxon>
        <taxon>Magnoliopsida</taxon>
        <taxon>eudicotyledons</taxon>
        <taxon>Gunneridae</taxon>
        <taxon>Pentapetalae</taxon>
        <taxon>rosids</taxon>
        <taxon>fabids</taxon>
        <taxon>Malpighiales</taxon>
        <taxon>Euphorbiaceae</taxon>
        <taxon>Crotonoideae</taxon>
        <taxon>Jatropheae</taxon>
        <taxon>Jatropha</taxon>
    </lineage>
</organism>
<dbReference type="EMBL" id="KK915007">
    <property type="protein sequence ID" value="KDP24974.1"/>
    <property type="molecule type" value="Genomic_DNA"/>
</dbReference>
<name>A0A067JZJ0_JATCU</name>
<evidence type="ECO:0000313" key="1">
    <source>
        <dbReference type="EMBL" id="KDP24974.1"/>
    </source>
</evidence>
<sequence>MRRCIKKCAGLDMLFWHGFIVKRPMKCAISMALLMWVTITTFVVQTNCAVVIFGDFCGYLRQSTALINYNGCPLDVRGGMRCAIWYGFRGVPLGMISTDEWIQHFGQSIF</sequence>